<evidence type="ECO:0000313" key="2">
    <source>
        <dbReference type="EMBL" id="ADU29649.1"/>
    </source>
</evidence>
<keyword evidence="3" id="KW-1185">Reference proteome</keyword>
<keyword evidence="1" id="KW-0812">Transmembrane</keyword>
<accession>E6TTL3</accession>
<feature type="transmembrane region" description="Helical" evidence="1">
    <location>
        <begin position="15"/>
        <end position="35"/>
    </location>
</feature>
<dbReference type="AlphaFoldDB" id="E6TTL3"/>
<evidence type="ECO:0000313" key="3">
    <source>
        <dbReference type="Proteomes" id="UP000001401"/>
    </source>
</evidence>
<keyword evidence="1" id="KW-0472">Membrane</keyword>
<dbReference type="Proteomes" id="UP000001401">
    <property type="component" value="Chromosome"/>
</dbReference>
<keyword evidence="1" id="KW-1133">Transmembrane helix</keyword>
<gene>
    <name evidence="2" type="ordered locus">Bcell_1384</name>
</gene>
<organism evidence="2 3">
    <name type="scientific">Evansella cellulosilytica (strain ATCC 21833 / DSM 2522 / FERM P-1141 / JCM 9156 / N-4)</name>
    <name type="common">Bacillus cellulosilyticus</name>
    <dbReference type="NCBI Taxonomy" id="649639"/>
    <lineage>
        <taxon>Bacteria</taxon>
        <taxon>Bacillati</taxon>
        <taxon>Bacillota</taxon>
        <taxon>Bacilli</taxon>
        <taxon>Bacillales</taxon>
        <taxon>Bacillaceae</taxon>
        <taxon>Evansella</taxon>
    </lineage>
</organism>
<evidence type="ECO:0008006" key="4">
    <source>
        <dbReference type="Google" id="ProtNLM"/>
    </source>
</evidence>
<dbReference type="KEGG" id="bco:Bcell_1384"/>
<proteinExistence type="predicted"/>
<dbReference type="RefSeq" id="WP_013487986.1">
    <property type="nucleotide sequence ID" value="NC_014829.1"/>
</dbReference>
<dbReference type="HOGENOM" id="CLU_1764311_0_0_9"/>
<sequence length="147" mass="16891">MSIESKRELKGHRQLTFSMFLIGLALSILAFIYIFQTEENGRDHIVEEWSIQWTAREQPIVSNMPIDLQVIALEGGHLWITEGDVRANLSHSKMHEDKSITFHHVEDGLYEVQTSFPYAGIWKGELYIKKSGNKVSIPMEVNVLPPR</sequence>
<evidence type="ECO:0000256" key="1">
    <source>
        <dbReference type="SAM" id="Phobius"/>
    </source>
</evidence>
<name>E6TTL3_EVAC2</name>
<reference evidence="2 3" key="1">
    <citation type="submission" date="2010-12" db="EMBL/GenBank/DDBJ databases">
        <title>Complete sequence of Bacillus cellulosilyticus DSM 2522.</title>
        <authorList>
            <consortium name="US DOE Joint Genome Institute"/>
            <person name="Lucas S."/>
            <person name="Copeland A."/>
            <person name="Lapidus A."/>
            <person name="Cheng J.-F."/>
            <person name="Bruce D."/>
            <person name="Goodwin L."/>
            <person name="Pitluck S."/>
            <person name="Chertkov O."/>
            <person name="Detter J.C."/>
            <person name="Han C."/>
            <person name="Tapia R."/>
            <person name="Land M."/>
            <person name="Hauser L."/>
            <person name="Jeffries C."/>
            <person name="Kyrpides N."/>
            <person name="Ivanova N."/>
            <person name="Mikhailova N."/>
            <person name="Brumm P."/>
            <person name="Mead D."/>
            <person name="Woyke T."/>
        </authorList>
    </citation>
    <scope>NUCLEOTIDE SEQUENCE [LARGE SCALE GENOMIC DNA]</scope>
    <source>
        <strain evidence="3">ATCC 21833 / DSM 2522 / FERM P-1141 / JCM 9156 / N-4</strain>
    </source>
</reference>
<dbReference type="OrthoDB" id="2869751at2"/>
<dbReference type="EMBL" id="CP002394">
    <property type="protein sequence ID" value="ADU29649.1"/>
    <property type="molecule type" value="Genomic_DNA"/>
</dbReference>
<protein>
    <recommendedName>
        <fullName evidence="4">FixH family protein</fullName>
    </recommendedName>
</protein>